<evidence type="ECO:0000313" key="8">
    <source>
        <dbReference type="EMBL" id="SAL34615.1"/>
    </source>
</evidence>
<reference evidence="8 9" key="1">
    <citation type="submission" date="2016-01" db="EMBL/GenBank/DDBJ databases">
        <authorList>
            <person name="Oliw E.H."/>
        </authorList>
    </citation>
    <scope>NUCLEOTIDE SEQUENCE [LARGE SCALE GENOMIC DNA]</scope>
    <source>
        <strain evidence="8">LMG 22029</strain>
    </source>
</reference>
<dbReference type="Pfam" id="PF13640">
    <property type="entry name" value="2OG-FeII_Oxy_3"/>
    <property type="match status" value="1"/>
</dbReference>
<organism evidence="8 9">
    <name type="scientific">Caballeronia sordidicola</name>
    <name type="common">Burkholderia sordidicola</name>
    <dbReference type="NCBI Taxonomy" id="196367"/>
    <lineage>
        <taxon>Bacteria</taxon>
        <taxon>Pseudomonadati</taxon>
        <taxon>Pseudomonadota</taxon>
        <taxon>Betaproteobacteria</taxon>
        <taxon>Burkholderiales</taxon>
        <taxon>Burkholderiaceae</taxon>
        <taxon>Caballeronia</taxon>
    </lineage>
</organism>
<dbReference type="InterPro" id="IPR006620">
    <property type="entry name" value="Pro_4_hyd_alph"/>
</dbReference>
<dbReference type="GO" id="GO:0071456">
    <property type="term" value="P:cellular response to hypoxia"/>
    <property type="evidence" value="ECO:0007669"/>
    <property type="project" value="TreeGrafter"/>
</dbReference>
<keyword evidence="3" id="KW-0847">Vitamin C</keyword>
<dbReference type="InterPro" id="IPR044862">
    <property type="entry name" value="Pro_4_hyd_alph_FE2OG_OXY"/>
</dbReference>
<evidence type="ECO:0000256" key="3">
    <source>
        <dbReference type="ARBA" id="ARBA00022896"/>
    </source>
</evidence>
<gene>
    <name evidence="8" type="ORF">AWB64_03376</name>
</gene>
<evidence type="ECO:0000256" key="1">
    <source>
        <dbReference type="ARBA" id="ARBA00001961"/>
    </source>
</evidence>
<dbReference type="InterPro" id="IPR005123">
    <property type="entry name" value="Oxoglu/Fe-dep_dioxygenase_dom"/>
</dbReference>
<accession>A0A158GRC9</accession>
<evidence type="ECO:0000313" key="9">
    <source>
        <dbReference type="Proteomes" id="UP000054893"/>
    </source>
</evidence>
<dbReference type="PANTHER" id="PTHR12907">
    <property type="entry name" value="EGL NINE HOMOLOG-RELATED"/>
    <property type="match status" value="1"/>
</dbReference>
<comment type="cofactor">
    <cofactor evidence="1">
        <name>L-ascorbate</name>
        <dbReference type="ChEBI" id="CHEBI:38290"/>
    </cofactor>
</comment>
<evidence type="ECO:0000256" key="4">
    <source>
        <dbReference type="ARBA" id="ARBA00022964"/>
    </source>
</evidence>
<evidence type="ECO:0000256" key="6">
    <source>
        <dbReference type="ARBA" id="ARBA00023004"/>
    </source>
</evidence>
<dbReference type="OrthoDB" id="9783171at2"/>
<dbReference type="SMART" id="SM00702">
    <property type="entry name" value="P4Hc"/>
    <property type="match status" value="1"/>
</dbReference>
<feature type="domain" description="Fe2OG dioxygenase" evidence="7">
    <location>
        <begin position="88"/>
        <end position="185"/>
    </location>
</feature>
<dbReference type="InterPro" id="IPR051559">
    <property type="entry name" value="HIF_prolyl_hydroxylases"/>
</dbReference>
<protein>
    <recommendedName>
        <fullName evidence="7">Fe2OG dioxygenase domain-containing protein</fullName>
    </recommendedName>
</protein>
<dbReference type="Gene3D" id="2.60.120.620">
    <property type="entry name" value="q2cbj1_9rhob like domain"/>
    <property type="match status" value="1"/>
</dbReference>
<keyword evidence="6" id="KW-0408">Iron</keyword>
<proteinExistence type="predicted"/>
<evidence type="ECO:0000256" key="5">
    <source>
        <dbReference type="ARBA" id="ARBA00023002"/>
    </source>
</evidence>
<dbReference type="PROSITE" id="PS51471">
    <property type="entry name" value="FE2OG_OXY"/>
    <property type="match status" value="1"/>
</dbReference>
<keyword evidence="2" id="KW-0479">Metal-binding</keyword>
<dbReference type="PANTHER" id="PTHR12907:SF26">
    <property type="entry name" value="HIF PROLYL HYDROXYLASE, ISOFORM C"/>
    <property type="match status" value="1"/>
</dbReference>
<keyword evidence="5" id="KW-0560">Oxidoreductase</keyword>
<dbReference type="Proteomes" id="UP000054893">
    <property type="component" value="Unassembled WGS sequence"/>
</dbReference>
<dbReference type="GO" id="GO:0008198">
    <property type="term" value="F:ferrous iron binding"/>
    <property type="evidence" value="ECO:0007669"/>
    <property type="project" value="TreeGrafter"/>
</dbReference>
<dbReference type="GO" id="GO:0031418">
    <property type="term" value="F:L-ascorbic acid binding"/>
    <property type="evidence" value="ECO:0007669"/>
    <property type="project" value="UniProtKB-KW"/>
</dbReference>
<sequence>MHEHGWSEQDIFLPPELTVALALECAALATAGTLTLARVGQGAARTLQPEIRGDRIQWLQAGQSKACDQYLAIMETLRIALNRGLFLGLDEYESHFAFYTPGAAYKPHRDRFRDDDSRTVSVVVYLNAAWLPEHGGALRLHPAGSHPRDISPVASRIAVFLSADMLHEVLPATRDRLSLTGWFRRRA</sequence>
<dbReference type="EMBL" id="FCOC02000009">
    <property type="protein sequence ID" value="SAL34615.1"/>
    <property type="molecule type" value="Genomic_DNA"/>
</dbReference>
<dbReference type="GO" id="GO:0031543">
    <property type="term" value="F:peptidyl-proline dioxygenase activity"/>
    <property type="evidence" value="ECO:0007669"/>
    <property type="project" value="TreeGrafter"/>
</dbReference>
<name>A0A158GRC9_CABSO</name>
<keyword evidence="4" id="KW-0223">Dioxygenase</keyword>
<dbReference type="AlphaFoldDB" id="A0A158GRC9"/>
<evidence type="ECO:0000259" key="7">
    <source>
        <dbReference type="PROSITE" id="PS51471"/>
    </source>
</evidence>
<evidence type="ECO:0000256" key="2">
    <source>
        <dbReference type="ARBA" id="ARBA00022723"/>
    </source>
</evidence>